<evidence type="ECO:0000313" key="2">
    <source>
        <dbReference type="EMBL" id="KAE9537858.1"/>
    </source>
</evidence>
<comment type="caution">
    <text evidence="2">The sequence shown here is derived from an EMBL/GenBank/DDBJ whole genome shotgun (WGS) entry which is preliminary data.</text>
</comment>
<keyword evidence="1" id="KW-0812">Transmembrane</keyword>
<protein>
    <submittedName>
        <fullName evidence="2">Uncharacterized protein</fullName>
    </submittedName>
</protein>
<feature type="transmembrane region" description="Helical" evidence="1">
    <location>
        <begin position="53"/>
        <end position="73"/>
    </location>
</feature>
<keyword evidence="3" id="KW-1185">Reference proteome</keyword>
<keyword evidence="1" id="KW-1133">Transmembrane helix</keyword>
<proteinExistence type="predicted"/>
<sequence>MPIIITLVVENTFLLGHYLNTILCYLEVSNVKTGIKYSISNSKTLHNLYSPTIFAIYIIFIGVVQNNTIYLTFKNCRTYGQFYQVQFLKLINKKYFRIWHTNNFNDINTHWIMDLSTLFQYINVMVVIKHKRVGVLGVYTPSSSREISGTKTILIVIKLYRGFTQFKIRPVTRRQPVFICDGQTFSPSPSQTIPIGYASAAEQSHTHAHKLATGSLSYF</sequence>
<reference evidence="2 3" key="1">
    <citation type="submission" date="2019-08" db="EMBL/GenBank/DDBJ databases">
        <title>The genome of the soybean aphid Biotype 1, its phylome, world population structure and adaptation to the North American continent.</title>
        <authorList>
            <person name="Giordano R."/>
            <person name="Donthu R.K."/>
            <person name="Hernandez A.G."/>
            <person name="Wright C.L."/>
            <person name="Zimin A.V."/>
        </authorList>
    </citation>
    <scope>NUCLEOTIDE SEQUENCE [LARGE SCALE GENOMIC DNA]</scope>
    <source>
        <tissue evidence="2">Whole aphids</tissue>
    </source>
</reference>
<organism evidence="2 3">
    <name type="scientific">Aphis glycines</name>
    <name type="common">Soybean aphid</name>
    <dbReference type="NCBI Taxonomy" id="307491"/>
    <lineage>
        <taxon>Eukaryota</taxon>
        <taxon>Metazoa</taxon>
        <taxon>Ecdysozoa</taxon>
        <taxon>Arthropoda</taxon>
        <taxon>Hexapoda</taxon>
        <taxon>Insecta</taxon>
        <taxon>Pterygota</taxon>
        <taxon>Neoptera</taxon>
        <taxon>Paraneoptera</taxon>
        <taxon>Hemiptera</taxon>
        <taxon>Sternorrhyncha</taxon>
        <taxon>Aphidomorpha</taxon>
        <taxon>Aphidoidea</taxon>
        <taxon>Aphididae</taxon>
        <taxon>Aphidini</taxon>
        <taxon>Aphis</taxon>
        <taxon>Aphis</taxon>
    </lineage>
</organism>
<dbReference type="AlphaFoldDB" id="A0A6G0TS11"/>
<accession>A0A6G0TS11</accession>
<evidence type="ECO:0000313" key="3">
    <source>
        <dbReference type="Proteomes" id="UP000475862"/>
    </source>
</evidence>
<evidence type="ECO:0000256" key="1">
    <source>
        <dbReference type="SAM" id="Phobius"/>
    </source>
</evidence>
<dbReference type="EMBL" id="VYZN01000017">
    <property type="protein sequence ID" value="KAE9537858.1"/>
    <property type="molecule type" value="Genomic_DNA"/>
</dbReference>
<dbReference type="Proteomes" id="UP000475862">
    <property type="component" value="Unassembled WGS sequence"/>
</dbReference>
<name>A0A6G0TS11_APHGL</name>
<keyword evidence="1" id="KW-0472">Membrane</keyword>
<gene>
    <name evidence="2" type="ORF">AGLY_005830</name>
</gene>